<dbReference type="AlphaFoldDB" id="A0A5E4PY69"/>
<sequence>DLDAWVKKKDLLVKRLLEMLEYGCWGEASLLSDTLRPALDKLPPELYDNNFQMAFFNALEDRSILSSRSERQTWISVLFDYLCHLSTQKHDYVVEVITYAHRTWLEKIFTIRDDNTRSHLIKYSAIKMAALDKYWLRKSIESNDNIYDKLTRNTWLSFGAVVETQVDKLPLDDADVARLINDHTTFIKSLRAPDEKKKRITFEDESAVDDNTEPEPDKTADRYQHSLNEFIVKVLRVYFEFAEHKQMSSAVFTNLRSMIVELDSEQLFVSLAKSLGYSSLYSWYDSVLKRWICSDTMRCKGLVEIVFVISNYFTDNELESMYNSFQLLSPVALEWSIEATGLRRTWREPDRLWARGDAVERSVRALCERARGPRDDER</sequence>
<feature type="non-terminal residue" evidence="1">
    <location>
        <position position="1"/>
    </location>
</feature>
<protein>
    <submittedName>
        <fullName evidence="1">Uncharacterized protein</fullName>
    </submittedName>
</protein>
<accession>A0A5E4PY69</accession>
<dbReference type="EMBL" id="FZQP02000915">
    <property type="protein sequence ID" value="VVC90975.1"/>
    <property type="molecule type" value="Genomic_DNA"/>
</dbReference>
<proteinExistence type="predicted"/>
<name>A0A5E4PY69_9NEOP</name>
<organism evidence="1 2">
    <name type="scientific">Leptidea sinapis</name>
    <dbReference type="NCBI Taxonomy" id="189913"/>
    <lineage>
        <taxon>Eukaryota</taxon>
        <taxon>Metazoa</taxon>
        <taxon>Ecdysozoa</taxon>
        <taxon>Arthropoda</taxon>
        <taxon>Hexapoda</taxon>
        <taxon>Insecta</taxon>
        <taxon>Pterygota</taxon>
        <taxon>Neoptera</taxon>
        <taxon>Endopterygota</taxon>
        <taxon>Lepidoptera</taxon>
        <taxon>Glossata</taxon>
        <taxon>Ditrysia</taxon>
        <taxon>Papilionoidea</taxon>
        <taxon>Pieridae</taxon>
        <taxon>Dismorphiinae</taxon>
        <taxon>Leptidea</taxon>
    </lineage>
</organism>
<keyword evidence="2" id="KW-1185">Reference proteome</keyword>
<feature type="non-terminal residue" evidence="1">
    <location>
        <position position="378"/>
    </location>
</feature>
<gene>
    <name evidence="1" type="ORF">LSINAPIS_LOCUS3768</name>
</gene>
<dbReference type="Proteomes" id="UP000324832">
    <property type="component" value="Unassembled WGS sequence"/>
</dbReference>
<evidence type="ECO:0000313" key="1">
    <source>
        <dbReference type="EMBL" id="VVC90975.1"/>
    </source>
</evidence>
<evidence type="ECO:0000313" key="2">
    <source>
        <dbReference type="Proteomes" id="UP000324832"/>
    </source>
</evidence>
<reference evidence="1 2" key="1">
    <citation type="submission" date="2017-07" db="EMBL/GenBank/DDBJ databases">
        <authorList>
            <person name="Talla V."/>
            <person name="Backstrom N."/>
        </authorList>
    </citation>
    <scope>NUCLEOTIDE SEQUENCE [LARGE SCALE GENOMIC DNA]</scope>
</reference>